<feature type="domain" description="Tyr recombinase" evidence="6">
    <location>
        <begin position="215"/>
        <end position="392"/>
    </location>
</feature>
<dbReference type="PANTHER" id="PTHR30629:SF2">
    <property type="entry name" value="PROPHAGE INTEGRASE INTS-RELATED"/>
    <property type="match status" value="1"/>
</dbReference>
<dbReference type="CDD" id="cd00801">
    <property type="entry name" value="INT_P4_C"/>
    <property type="match status" value="1"/>
</dbReference>
<evidence type="ECO:0000256" key="3">
    <source>
        <dbReference type="ARBA" id="ARBA00023125"/>
    </source>
</evidence>
<accession>A0A318SJ36</accession>
<evidence type="ECO:0000256" key="5">
    <source>
        <dbReference type="PROSITE-ProRule" id="PRU01248"/>
    </source>
</evidence>
<dbReference type="PROSITE" id="PS51900">
    <property type="entry name" value="CB"/>
    <property type="match status" value="1"/>
</dbReference>
<dbReference type="GO" id="GO:0006310">
    <property type="term" value="P:DNA recombination"/>
    <property type="evidence" value="ECO:0007669"/>
    <property type="project" value="UniProtKB-KW"/>
</dbReference>
<name>A0A318SJ36_9BURK</name>
<dbReference type="InterPro" id="IPR010998">
    <property type="entry name" value="Integrase_recombinase_N"/>
</dbReference>
<dbReference type="InterPro" id="IPR044068">
    <property type="entry name" value="CB"/>
</dbReference>
<dbReference type="InterPro" id="IPR002104">
    <property type="entry name" value="Integrase_catalytic"/>
</dbReference>
<dbReference type="Pfam" id="PF22022">
    <property type="entry name" value="Phage_int_M"/>
    <property type="match status" value="1"/>
</dbReference>
<keyword evidence="2" id="KW-0229">DNA integration</keyword>
<keyword evidence="4" id="KW-0233">DNA recombination</keyword>
<keyword evidence="9" id="KW-1185">Reference proteome</keyword>
<dbReference type="Proteomes" id="UP000247540">
    <property type="component" value="Unassembled WGS sequence"/>
</dbReference>
<evidence type="ECO:0000256" key="1">
    <source>
        <dbReference type="ARBA" id="ARBA00008857"/>
    </source>
</evidence>
<dbReference type="InterPro" id="IPR038488">
    <property type="entry name" value="Integrase_DNA-bd_sf"/>
</dbReference>
<organism evidence="8 9">
    <name type="scientific">Xylophilus ampelinus</name>
    <dbReference type="NCBI Taxonomy" id="54067"/>
    <lineage>
        <taxon>Bacteria</taxon>
        <taxon>Pseudomonadati</taxon>
        <taxon>Pseudomonadota</taxon>
        <taxon>Betaproteobacteria</taxon>
        <taxon>Burkholderiales</taxon>
        <taxon>Xylophilus</taxon>
    </lineage>
</organism>
<dbReference type="Gene3D" id="1.10.443.10">
    <property type="entry name" value="Intergrase catalytic core"/>
    <property type="match status" value="1"/>
</dbReference>
<evidence type="ECO:0000313" key="8">
    <source>
        <dbReference type="EMBL" id="PYE74368.1"/>
    </source>
</evidence>
<evidence type="ECO:0000256" key="4">
    <source>
        <dbReference type="ARBA" id="ARBA00023172"/>
    </source>
</evidence>
<dbReference type="PROSITE" id="PS51898">
    <property type="entry name" value="TYR_RECOMBINASE"/>
    <property type="match status" value="1"/>
</dbReference>
<keyword evidence="3 5" id="KW-0238">DNA-binding</keyword>
<dbReference type="InterPro" id="IPR053876">
    <property type="entry name" value="Phage_int_M"/>
</dbReference>
<dbReference type="Pfam" id="PF00589">
    <property type="entry name" value="Phage_integrase"/>
    <property type="match status" value="1"/>
</dbReference>
<dbReference type="GO" id="GO:0015074">
    <property type="term" value="P:DNA integration"/>
    <property type="evidence" value="ECO:0007669"/>
    <property type="project" value="UniProtKB-KW"/>
</dbReference>
<comment type="similarity">
    <text evidence="1">Belongs to the 'phage' integrase family.</text>
</comment>
<reference evidence="8 9" key="1">
    <citation type="submission" date="2018-06" db="EMBL/GenBank/DDBJ databases">
        <title>Genomic Encyclopedia of Type Strains, Phase III (KMG-III): the genomes of soil and plant-associated and newly described type strains.</title>
        <authorList>
            <person name="Whitman W."/>
        </authorList>
    </citation>
    <scope>NUCLEOTIDE SEQUENCE [LARGE SCALE GENOMIC DNA]</scope>
    <source>
        <strain evidence="8 9">CECT 7646</strain>
    </source>
</reference>
<dbReference type="GO" id="GO:0003677">
    <property type="term" value="F:DNA binding"/>
    <property type="evidence" value="ECO:0007669"/>
    <property type="project" value="UniProtKB-UniRule"/>
</dbReference>
<dbReference type="AlphaFoldDB" id="A0A318SJ36"/>
<dbReference type="Gene3D" id="3.30.160.390">
    <property type="entry name" value="Integrase, DNA-binding domain"/>
    <property type="match status" value="1"/>
</dbReference>
<evidence type="ECO:0000259" key="7">
    <source>
        <dbReference type="PROSITE" id="PS51900"/>
    </source>
</evidence>
<dbReference type="InterPro" id="IPR011010">
    <property type="entry name" value="DNA_brk_join_enz"/>
</dbReference>
<dbReference type="SUPFAM" id="SSF56349">
    <property type="entry name" value="DNA breaking-rejoining enzymes"/>
    <property type="match status" value="1"/>
</dbReference>
<dbReference type="PANTHER" id="PTHR30629">
    <property type="entry name" value="PROPHAGE INTEGRASE"/>
    <property type="match status" value="1"/>
</dbReference>
<feature type="domain" description="Core-binding (CB)" evidence="7">
    <location>
        <begin position="109"/>
        <end position="190"/>
    </location>
</feature>
<proteinExistence type="inferred from homology"/>
<evidence type="ECO:0000259" key="6">
    <source>
        <dbReference type="PROSITE" id="PS51898"/>
    </source>
</evidence>
<comment type="caution">
    <text evidence="8">The sequence shown here is derived from an EMBL/GenBank/DDBJ whole genome shotgun (WGS) entry which is preliminary data.</text>
</comment>
<dbReference type="EMBL" id="QJTC01000025">
    <property type="protein sequence ID" value="PYE74368.1"/>
    <property type="molecule type" value="Genomic_DNA"/>
</dbReference>
<dbReference type="Pfam" id="PF13356">
    <property type="entry name" value="Arm-DNA-bind_3"/>
    <property type="match status" value="1"/>
</dbReference>
<dbReference type="InterPro" id="IPR050808">
    <property type="entry name" value="Phage_Integrase"/>
</dbReference>
<evidence type="ECO:0000256" key="2">
    <source>
        <dbReference type="ARBA" id="ARBA00022908"/>
    </source>
</evidence>
<dbReference type="InterPro" id="IPR013762">
    <property type="entry name" value="Integrase-like_cat_sf"/>
</dbReference>
<evidence type="ECO:0000313" key="9">
    <source>
        <dbReference type="Proteomes" id="UP000247540"/>
    </source>
</evidence>
<sequence>MCPHLCPQTHDGTPLKLTDAKLRTLTKPGKHADGAGLYLEVTAAGGRYWRWKYRINGKEKRLAFGVYPQVGLKEARERLDVARQALQRGDDPGELRKAAKVKTAFESVNTFEAVATDWLQHQAGKWIPATRERVRSSLAADIFPAFGGRPMASLQALDVMQAVKKIEARGSGDMAGRVLQRIKAVFRFAVIHKRIESNPMVDLLPAEILQPRRVQHRPALSERELPRFLAQLDGYEGDSITVQALRLLMLTAARPGEVRGARWDEFDLSAAVWRIPASRMKMRNEHLVPLSAQALAVLQTLQGISGGRELVFPSPSYQSKPLSENTFNSTLARFGYKGSATAHGFRALFSTVANERGWNPDVIERQLAHIERNEVRAAYHRSTYLDDRAKLMQWWGDHIDSLRAGVMA</sequence>
<dbReference type="Gene3D" id="1.10.150.130">
    <property type="match status" value="1"/>
</dbReference>
<dbReference type="InterPro" id="IPR025166">
    <property type="entry name" value="Integrase_DNA_bind_dom"/>
</dbReference>
<protein>
    <submittedName>
        <fullName evidence="8">Integrase</fullName>
    </submittedName>
</protein>
<gene>
    <name evidence="8" type="ORF">DFQ15_12541</name>
</gene>